<evidence type="ECO:0000256" key="3">
    <source>
        <dbReference type="ARBA" id="ARBA00022801"/>
    </source>
</evidence>
<dbReference type="GO" id="GO:0006281">
    <property type="term" value="P:DNA repair"/>
    <property type="evidence" value="ECO:0007669"/>
    <property type="project" value="UniProtKB-KW"/>
</dbReference>
<dbReference type="Gene3D" id="1.10.10.10">
    <property type="entry name" value="Winged helix-like DNA-binding domain superfamily/Winged helix DNA-binding domain"/>
    <property type="match status" value="1"/>
</dbReference>
<evidence type="ECO:0000256" key="4">
    <source>
        <dbReference type="ARBA" id="ARBA00022813"/>
    </source>
</evidence>
<dbReference type="InterPro" id="IPR039418">
    <property type="entry name" value="LexA-like"/>
</dbReference>
<dbReference type="Gene3D" id="2.10.109.10">
    <property type="entry name" value="Umud Fragment, subunit A"/>
    <property type="match status" value="1"/>
</dbReference>
<keyword evidence="4 7" id="KW-0068">Autocatalytic cleavage</keyword>
<keyword evidence="5" id="KW-0234">DNA repair</keyword>
<gene>
    <name evidence="9" type="ORF">SUTH_01921</name>
</gene>
<evidence type="ECO:0000256" key="6">
    <source>
        <dbReference type="ARBA" id="ARBA00023236"/>
    </source>
</evidence>
<evidence type="ECO:0000259" key="8">
    <source>
        <dbReference type="Pfam" id="PF00717"/>
    </source>
</evidence>
<evidence type="ECO:0000313" key="9">
    <source>
        <dbReference type="EMBL" id="BAO29713.1"/>
    </source>
</evidence>
<dbReference type="KEGG" id="shd:SUTH_01921"/>
<dbReference type="SUPFAM" id="SSF51306">
    <property type="entry name" value="LexA/Signal peptidase"/>
    <property type="match status" value="1"/>
</dbReference>
<dbReference type="AlphaFoldDB" id="W0SIF1"/>
<dbReference type="GO" id="GO:0006355">
    <property type="term" value="P:regulation of DNA-templated transcription"/>
    <property type="evidence" value="ECO:0007669"/>
    <property type="project" value="InterPro"/>
</dbReference>
<dbReference type="Proteomes" id="UP000031637">
    <property type="component" value="Chromosome"/>
</dbReference>
<dbReference type="InterPro" id="IPR036390">
    <property type="entry name" value="WH_DNA-bd_sf"/>
</dbReference>
<evidence type="ECO:0000256" key="7">
    <source>
        <dbReference type="RuleBase" id="RU003991"/>
    </source>
</evidence>
<keyword evidence="3 7" id="KW-0378">Hydrolase</keyword>
<feature type="domain" description="Peptidase S24/S26A/S26B/S26C" evidence="8">
    <location>
        <begin position="79"/>
        <end position="188"/>
    </location>
</feature>
<evidence type="ECO:0000256" key="2">
    <source>
        <dbReference type="ARBA" id="ARBA00022763"/>
    </source>
</evidence>
<dbReference type="STRING" id="1223802.SUTH_01921"/>
<dbReference type="GO" id="GO:0016787">
    <property type="term" value="F:hydrolase activity"/>
    <property type="evidence" value="ECO:0007669"/>
    <property type="project" value="UniProtKB-KW"/>
</dbReference>
<dbReference type="SUPFAM" id="SSF46785">
    <property type="entry name" value="Winged helix' DNA-binding domain"/>
    <property type="match status" value="1"/>
</dbReference>
<evidence type="ECO:0000256" key="1">
    <source>
        <dbReference type="ARBA" id="ARBA00007484"/>
    </source>
</evidence>
<dbReference type="InterPro" id="IPR036286">
    <property type="entry name" value="LexA/Signal_pep-like_sf"/>
</dbReference>
<accession>W0SIF1</accession>
<proteinExistence type="inferred from homology"/>
<dbReference type="EMBL" id="AP012547">
    <property type="protein sequence ID" value="BAO29713.1"/>
    <property type="molecule type" value="Genomic_DNA"/>
</dbReference>
<dbReference type="PANTHER" id="PTHR33516">
    <property type="entry name" value="LEXA REPRESSOR"/>
    <property type="match status" value="1"/>
</dbReference>
<evidence type="ECO:0000256" key="5">
    <source>
        <dbReference type="ARBA" id="ARBA00023204"/>
    </source>
</evidence>
<dbReference type="InterPro" id="IPR015927">
    <property type="entry name" value="Peptidase_S24_S26A/B/C"/>
</dbReference>
<dbReference type="GO" id="GO:0003677">
    <property type="term" value="F:DNA binding"/>
    <property type="evidence" value="ECO:0007669"/>
    <property type="project" value="InterPro"/>
</dbReference>
<keyword evidence="2" id="KW-0227">DNA damage</keyword>
<dbReference type="InterPro" id="IPR006197">
    <property type="entry name" value="Peptidase_S24_LexA"/>
</dbReference>
<dbReference type="RefSeq" id="WP_041098840.1">
    <property type="nucleotide sequence ID" value="NZ_AP012547.1"/>
</dbReference>
<sequence length="196" mass="21732">MNDFNDDQQHLAKLQDYYARHRSLPSYARLSALLGFSARSSVGKVLKRLQGQQFIERTPDDVWVPARRFFERTISDQPVQAGIPTTAIDITGGSLVIDEHLVRHPSLTTLIPVKGDSMIDAHICDGDLVVVEKRPTANSGDIVVAVVDGDFTVKYLATERGRYILKPANANFTIIRPKGELQIFGIVVGVARSFRS</sequence>
<dbReference type="CDD" id="cd06529">
    <property type="entry name" value="S24_LexA-like"/>
    <property type="match status" value="1"/>
</dbReference>
<evidence type="ECO:0000313" key="10">
    <source>
        <dbReference type="Proteomes" id="UP000031637"/>
    </source>
</evidence>
<dbReference type="GO" id="GO:0009432">
    <property type="term" value="P:SOS response"/>
    <property type="evidence" value="ECO:0007669"/>
    <property type="project" value="UniProtKB-KW"/>
</dbReference>
<dbReference type="InterPro" id="IPR036388">
    <property type="entry name" value="WH-like_DNA-bd_sf"/>
</dbReference>
<dbReference type="HOGENOM" id="CLU_066192_45_2_4"/>
<name>W0SIF1_9PROT</name>
<dbReference type="OrthoDB" id="9802364at2"/>
<dbReference type="PANTHER" id="PTHR33516:SF2">
    <property type="entry name" value="LEXA REPRESSOR-RELATED"/>
    <property type="match status" value="1"/>
</dbReference>
<keyword evidence="10" id="KW-1185">Reference proteome</keyword>
<dbReference type="Pfam" id="PF00717">
    <property type="entry name" value="Peptidase_S24"/>
    <property type="match status" value="1"/>
</dbReference>
<comment type="similarity">
    <text evidence="1 7">Belongs to the peptidase S24 family.</text>
</comment>
<protein>
    <submittedName>
        <fullName evidence="9">LexA repressor</fullName>
    </submittedName>
</protein>
<reference evidence="9 10" key="1">
    <citation type="journal article" date="2014" name="Syst. Appl. Microbiol.">
        <title>Complete genomes of freshwater sulfur oxidizers Sulfuricella denitrificans skB26 and Sulfuritalea hydrogenivorans sk43H: genetic insights into the sulfur oxidation pathway of betaproteobacteria.</title>
        <authorList>
            <person name="Watanabe T."/>
            <person name="Kojima H."/>
            <person name="Fukui M."/>
        </authorList>
    </citation>
    <scope>NUCLEOTIDE SEQUENCE [LARGE SCALE GENOMIC DNA]</scope>
    <source>
        <strain evidence="9">DSM22779</strain>
    </source>
</reference>
<dbReference type="InterPro" id="IPR050077">
    <property type="entry name" value="LexA_repressor"/>
</dbReference>
<keyword evidence="6" id="KW-0742">SOS response</keyword>
<dbReference type="PRINTS" id="PR00726">
    <property type="entry name" value="LEXASERPTASE"/>
</dbReference>
<organism evidence="9 10">
    <name type="scientific">Sulfuritalea hydrogenivorans sk43H</name>
    <dbReference type="NCBI Taxonomy" id="1223802"/>
    <lineage>
        <taxon>Bacteria</taxon>
        <taxon>Pseudomonadati</taxon>
        <taxon>Pseudomonadota</taxon>
        <taxon>Betaproteobacteria</taxon>
        <taxon>Nitrosomonadales</taxon>
        <taxon>Sterolibacteriaceae</taxon>
        <taxon>Sulfuritalea</taxon>
    </lineage>
</organism>